<keyword evidence="7" id="KW-0325">Glycoprotein</keyword>
<feature type="transmembrane region" description="Helical" evidence="8">
    <location>
        <begin position="351"/>
        <end position="374"/>
    </location>
</feature>
<dbReference type="InterPro" id="IPR025958">
    <property type="entry name" value="SID1_TM_fam"/>
</dbReference>
<feature type="transmembrane region" description="Helical" evidence="8">
    <location>
        <begin position="209"/>
        <end position="226"/>
    </location>
</feature>
<evidence type="ECO:0000256" key="6">
    <source>
        <dbReference type="ARBA" id="ARBA00023136"/>
    </source>
</evidence>
<evidence type="ECO:0000256" key="8">
    <source>
        <dbReference type="SAM" id="Phobius"/>
    </source>
</evidence>
<organism evidence="9 10">
    <name type="scientific">Caenorhabditis tropicalis</name>
    <dbReference type="NCBI Taxonomy" id="1561998"/>
    <lineage>
        <taxon>Eukaryota</taxon>
        <taxon>Metazoa</taxon>
        <taxon>Ecdysozoa</taxon>
        <taxon>Nematoda</taxon>
        <taxon>Chromadorea</taxon>
        <taxon>Rhabditida</taxon>
        <taxon>Rhabditina</taxon>
        <taxon>Rhabditomorpha</taxon>
        <taxon>Rhabditoidea</taxon>
        <taxon>Rhabditidae</taxon>
        <taxon>Peloderinae</taxon>
        <taxon>Caenorhabditis</taxon>
    </lineage>
</organism>
<evidence type="ECO:0000256" key="7">
    <source>
        <dbReference type="ARBA" id="ARBA00023180"/>
    </source>
</evidence>
<dbReference type="GO" id="GO:0005886">
    <property type="term" value="C:plasma membrane"/>
    <property type="evidence" value="ECO:0007669"/>
    <property type="project" value="TreeGrafter"/>
</dbReference>
<name>A0A1I7UXJ6_9PELO</name>
<dbReference type="eggNOG" id="ENOG502RT7M">
    <property type="taxonomic scope" value="Eukaryota"/>
</dbReference>
<keyword evidence="6 8" id="KW-0472">Membrane</keyword>
<feature type="transmembrane region" description="Helical" evidence="8">
    <location>
        <begin position="101"/>
        <end position="128"/>
    </location>
</feature>
<feature type="transmembrane region" description="Helical" evidence="8">
    <location>
        <begin position="319"/>
        <end position="339"/>
    </location>
</feature>
<feature type="transmembrane region" description="Helical" evidence="8">
    <location>
        <begin position="232"/>
        <end position="252"/>
    </location>
</feature>
<dbReference type="STRING" id="1561998.A0A1I7UXJ6"/>
<comment type="similarity">
    <text evidence="2">Belongs to the SID1 family.</text>
</comment>
<keyword evidence="4" id="KW-0732">Signal</keyword>
<dbReference type="WBParaSite" id="Csp11.Scaffold630.g20334.t1">
    <property type="protein sequence ID" value="Csp11.Scaffold630.g20334.t1"/>
    <property type="gene ID" value="Csp11.Scaffold630.g20334"/>
</dbReference>
<protein>
    <submittedName>
        <fullName evidence="10">AcidPPc domain-containing protein</fullName>
    </submittedName>
</protein>
<dbReference type="PANTHER" id="PTHR12185:SF18">
    <property type="entry name" value="SID1 TRANSMEMBRANE FAMILY MEMBER 1"/>
    <property type="match status" value="1"/>
</dbReference>
<dbReference type="Proteomes" id="UP000095282">
    <property type="component" value="Unplaced"/>
</dbReference>
<sequence>MIISAYLKYRWYDRYDNGEMRILEESGGDTEVLLSNAEKIVSHNEYQKQKLVKDSKYFKFLFFQIFGSIFPALTILFKNRVNSSSNLDTCYLNYLCTQDMFVFFSFNTMSSSISMAVIGLLNLIIVLRKQIFRYEVPRLPSTHGIQKRDAPKVVFCLALIAEGIPRMIVNNCQDNSMDAFYNYASAWVNYSVIFWIYSKRHGVRKWQQFYMIAVSLILGCFTQAESEIKSGHLGLKILFCFFGIGSTGFFCYQYYYERPSGLGEHQWIPRPFDKSPKNLRDENGIYRPLKSKIVFIVISLTISGLCSSAPIFIPSLRVSSIINIYIQSQLFFYWLFYYIQKIRFERQSFTLLYTSITLFLTISILVLTVVNRYLGAYYNTYKTTKSPAESREFNRECVLPGIDWNHIRQYNGAVIWFMFLLLMDYIDSNIRGVNKKFIFVF</sequence>
<proteinExistence type="inferred from homology"/>
<evidence type="ECO:0000256" key="3">
    <source>
        <dbReference type="ARBA" id="ARBA00022692"/>
    </source>
</evidence>
<evidence type="ECO:0000256" key="2">
    <source>
        <dbReference type="ARBA" id="ARBA00006618"/>
    </source>
</evidence>
<feature type="transmembrane region" description="Helical" evidence="8">
    <location>
        <begin position="57"/>
        <end position="77"/>
    </location>
</feature>
<evidence type="ECO:0000256" key="5">
    <source>
        <dbReference type="ARBA" id="ARBA00022989"/>
    </source>
</evidence>
<feature type="transmembrane region" description="Helical" evidence="8">
    <location>
        <begin position="180"/>
        <end position="197"/>
    </location>
</feature>
<comment type="subcellular location">
    <subcellularLocation>
        <location evidence="1">Membrane</location>
        <topology evidence="1">Multi-pass membrane protein</topology>
    </subcellularLocation>
</comment>
<dbReference type="Pfam" id="PF13965">
    <property type="entry name" value="SID-1_RNA_chan"/>
    <property type="match status" value="1"/>
</dbReference>
<evidence type="ECO:0000313" key="9">
    <source>
        <dbReference type="Proteomes" id="UP000095282"/>
    </source>
</evidence>
<feature type="transmembrane region" description="Helical" evidence="8">
    <location>
        <begin position="293"/>
        <end position="313"/>
    </location>
</feature>
<evidence type="ECO:0000256" key="1">
    <source>
        <dbReference type="ARBA" id="ARBA00004141"/>
    </source>
</evidence>
<dbReference type="PANTHER" id="PTHR12185">
    <property type="entry name" value="SID1 TRANSMEMBRANE FAMILY MEMEBER"/>
    <property type="match status" value="1"/>
</dbReference>
<keyword evidence="9" id="KW-1185">Reference proteome</keyword>
<dbReference type="GO" id="GO:0005764">
    <property type="term" value="C:lysosome"/>
    <property type="evidence" value="ECO:0007669"/>
    <property type="project" value="TreeGrafter"/>
</dbReference>
<evidence type="ECO:0000313" key="10">
    <source>
        <dbReference type="WBParaSite" id="Csp11.Scaffold630.g20334.t1"/>
    </source>
</evidence>
<dbReference type="AlphaFoldDB" id="A0A1I7UXJ6"/>
<dbReference type="GO" id="GO:0003725">
    <property type="term" value="F:double-stranded RNA binding"/>
    <property type="evidence" value="ECO:0007669"/>
    <property type="project" value="TreeGrafter"/>
</dbReference>
<reference evidence="10" key="1">
    <citation type="submission" date="2016-11" db="UniProtKB">
        <authorList>
            <consortium name="WormBaseParasite"/>
        </authorList>
    </citation>
    <scope>IDENTIFICATION</scope>
</reference>
<dbReference type="GO" id="GO:0051033">
    <property type="term" value="F:RNA transmembrane transporter activity"/>
    <property type="evidence" value="ECO:0007669"/>
    <property type="project" value="TreeGrafter"/>
</dbReference>
<evidence type="ECO:0000256" key="4">
    <source>
        <dbReference type="ARBA" id="ARBA00022729"/>
    </source>
</evidence>
<keyword evidence="5 8" id="KW-1133">Transmembrane helix</keyword>
<accession>A0A1I7UXJ6</accession>
<keyword evidence="3 8" id="KW-0812">Transmembrane</keyword>